<reference evidence="1 2" key="1">
    <citation type="submission" date="2005-09" db="EMBL/GenBank/DDBJ databases">
        <authorList>
            <person name="Mural R.J."/>
            <person name="Li P.W."/>
            <person name="Adams M.D."/>
            <person name="Amanatides P.G."/>
            <person name="Baden-Tillson H."/>
            <person name="Barnstead M."/>
            <person name="Chin S.H."/>
            <person name="Dew I."/>
            <person name="Evans C.A."/>
            <person name="Ferriera S."/>
            <person name="Flanigan M."/>
            <person name="Fosler C."/>
            <person name="Glodek A."/>
            <person name="Gu Z."/>
            <person name="Holt R.A."/>
            <person name="Jennings D."/>
            <person name="Kraft C.L."/>
            <person name="Lu F."/>
            <person name="Nguyen T."/>
            <person name="Nusskern D.R."/>
            <person name="Pfannkoch C.M."/>
            <person name="Sitter C."/>
            <person name="Sutton G.G."/>
            <person name="Venter J.C."/>
            <person name="Wang Z."/>
            <person name="Woodage T."/>
            <person name="Zheng X.H."/>
            <person name="Zhong F."/>
        </authorList>
    </citation>
    <scope>NUCLEOTIDE SEQUENCE [LARGE SCALE GENOMIC DNA]</scope>
    <source>
        <strain>BN</strain>
        <strain evidence="2">Sprague-Dawley</strain>
    </source>
</reference>
<dbReference type="EMBL" id="CH473956">
    <property type="protein sequence ID" value="EDM17892.1"/>
    <property type="molecule type" value="Genomic_DNA"/>
</dbReference>
<dbReference type="Proteomes" id="UP000234681">
    <property type="component" value="Chromosome 1"/>
</dbReference>
<proteinExistence type="predicted"/>
<protein>
    <submittedName>
        <fullName evidence="1">RCG39749</fullName>
    </submittedName>
</protein>
<feature type="non-terminal residue" evidence="1">
    <location>
        <position position="15"/>
    </location>
</feature>
<evidence type="ECO:0000313" key="1">
    <source>
        <dbReference type="EMBL" id="EDM17892.1"/>
    </source>
</evidence>
<sequence length="15" mass="1728">FSQTQSPVQHLKLQS</sequence>
<accession>A6I7Y8</accession>
<evidence type="ECO:0000313" key="2">
    <source>
        <dbReference type="Proteomes" id="UP000234681"/>
    </source>
</evidence>
<feature type="non-terminal residue" evidence="1">
    <location>
        <position position="1"/>
    </location>
</feature>
<gene>
    <name evidence="1" type="ORF">rCG_39749</name>
</gene>
<name>A6I7Y8_RAT</name>
<organism evidence="1 2">
    <name type="scientific">Rattus norvegicus</name>
    <name type="common">Rat</name>
    <dbReference type="NCBI Taxonomy" id="10116"/>
    <lineage>
        <taxon>Eukaryota</taxon>
        <taxon>Metazoa</taxon>
        <taxon>Chordata</taxon>
        <taxon>Craniata</taxon>
        <taxon>Vertebrata</taxon>
        <taxon>Euteleostomi</taxon>
        <taxon>Mammalia</taxon>
        <taxon>Eutheria</taxon>
        <taxon>Euarchontoglires</taxon>
        <taxon>Glires</taxon>
        <taxon>Rodentia</taxon>
        <taxon>Myomorpha</taxon>
        <taxon>Muroidea</taxon>
        <taxon>Muridae</taxon>
        <taxon>Murinae</taxon>
        <taxon>Rattus</taxon>
    </lineage>
</organism>